<proteinExistence type="predicted"/>
<organism evidence="1">
    <name type="scientific">Caudovirales sp. ctrNG92</name>
    <dbReference type="NCBI Taxonomy" id="2827638"/>
    <lineage>
        <taxon>Viruses</taxon>
        <taxon>Duplodnaviria</taxon>
        <taxon>Heunggongvirae</taxon>
        <taxon>Uroviricota</taxon>
        <taxon>Caudoviricetes</taxon>
    </lineage>
</organism>
<evidence type="ECO:0000313" key="1">
    <source>
        <dbReference type="EMBL" id="DAF49228.1"/>
    </source>
</evidence>
<name>A0A8S5SDV4_9CAUD</name>
<dbReference type="EMBL" id="BK032578">
    <property type="protein sequence ID" value="DAF49228.1"/>
    <property type="molecule type" value="Genomic_DNA"/>
</dbReference>
<sequence>MASAMTKKELAALAGYTYRRLYDIDKTLPEDKKLFVPAGTGGKCDAAVFVQRWVDYRVSEDGGTDKDLDRVRAEHERIKTRKTELEVAKMEGTVVPIDQVRAEWAKIAHTAMQAMMVLPGKLAPRLIEMENAEAIGGIIEQEVRAALVALSEAGEAIAAQAEEEDAPESEGEDE</sequence>
<reference evidence="1" key="1">
    <citation type="journal article" date="2021" name="Proc. Natl. Acad. Sci. U.S.A.">
        <title>A Catalog of Tens of Thousands of Viruses from Human Metagenomes Reveals Hidden Associations with Chronic Diseases.</title>
        <authorList>
            <person name="Tisza M.J."/>
            <person name="Buck C.B."/>
        </authorList>
    </citation>
    <scope>NUCLEOTIDE SEQUENCE</scope>
    <source>
        <strain evidence="1">CtrNG92</strain>
    </source>
</reference>
<accession>A0A8S5SDV4</accession>
<evidence type="ECO:0008006" key="2">
    <source>
        <dbReference type="Google" id="ProtNLM"/>
    </source>
</evidence>
<protein>
    <recommendedName>
        <fullName evidence="2">Terminase small subunit</fullName>
    </recommendedName>
</protein>